<dbReference type="SUPFAM" id="SSF47729">
    <property type="entry name" value="IHF-like DNA-binding proteins"/>
    <property type="match status" value="1"/>
</dbReference>
<evidence type="ECO:0000256" key="3">
    <source>
        <dbReference type="ARBA" id="ARBA00011870"/>
    </source>
</evidence>
<dbReference type="EMBL" id="WXZT01000015">
    <property type="protein sequence ID" value="MZZ14839.1"/>
    <property type="molecule type" value="Genomic_DNA"/>
</dbReference>
<feature type="coiled-coil region" evidence="7">
    <location>
        <begin position="33"/>
        <end position="60"/>
    </location>
</feature>
<dbReference type="PANTHER" id="PTHR33175">
    <property type="entry name" value="DNA-BINDING PROTEIN HU"/>
    <property type="match status" value="1"/>
</dbReference>
<keyword evidence="7" id="KW-0175">Coiled coil</keyword>
<accession>A0A6B1YA98</accession>
<dbReference type="SMART" id="SM00411">
    <property type="entry name" value="BHL"/>
    <property type="match status" value="1"/>
</dbReference>
<protein>
    <submittedName>
        <fullName evidence="9">Integration host factor</fullName>
    </submittedName>
</protein>
<dbReference type="GO" id="GO:0030527">
    <property type="term" value="F:structural constituent of chromatin"/>
    <property type="evidence" value="ECO:0007669"/>
    <property type="project" value="InterPro"/>
</dbReference>
<proteinExistence type="inferred from homology"/>
<dbReference type="InterPro" id="IPR000119">
    <property type="entry name" value="Hist_DNA-bd"/>
</dbReference>
<comment type="function">
    <text evidence="1">Histone-like DNA-binding protein which is capable of wrapping DNA to stabilize it, and thus to prevent its denaturation under extreme environmental conditions.</text>
</comment>
<dbReference type="AlphaFoldDB" id="A0A6B1YA98"/>
<evidence type="ECO:0000256" key="1">
    <source>
        <dbReference type="ARBA" id="ARBA00003819"/>
    </source>
</evidence>
<dbReference type="PRINTS" id="PR01727">
    <property type="entry name" value="DNABINDINGHU"/>
</dbReference>
<organism evidence="9 10">
    <name type="scientific">Pseudomonas aeruginosa</name>
    <dbReference type="NCBI Taxonomy" id="287"/>
    <lineage>
        <taxon>Bacteria</taxon>
        <taxon>Pseudomonadati</taxon>
        <taxon>Pseudomonadota</taxon>
        <taxon>Gammaproteobacteria</taxon>
        <taxon>Pseudomonadales</taxon>
        <taxon>Pseudomonadaceae</taxon>
        <taxon>Pseudomonas</taxon>
    </lineage>
</organism>
<dbReference type="CDD" id="cd13831">
    <property type="entry name" value="HU"/>
    <property type="match status" value="1"/>
</dbReference>
<reference evidence="9" key="1">
    <citation type="submission" date="2020-01" db="EMBL/GenBank/DDBJ databases">
        <title>Bacteria Cultured from War Wounds Associated with the Conflict in Eastern Ukraine.</title>
        <authorList>
            <person name="Snesrud E."/>
            <person name="Galac M.R."/>
            <person name="Mc Gann P."/>
            <person name="Valentine K."/>
            <person name="Viacheslav K."/>
        </authorList>
    </citation>
    <scope>NUCLEOTIDE SEQUENCE</scope>
    <source>
        <strain evidence="9">VNMU148</strain>
    </source>
</reference>
<comment type="similarity">
    <text evidence="2 6">Belongs to the bacterial histone-like protein family.</text>
</comment>
<evidence type="ECO:0000256" key="2">
    <source>
        <dbReference type="ARBA" id="ARBA00010529"/>
    </source>
</evidence>
<comment type="caution">
    <text evidence="9">The sequence shown here is derived from an EMBL/GenBank/DDBJ whole genome shotgun (WGS) entry which is preliminary data.</text>
</comment>
<evidence type="ECO:0000256" key="7">
    <source>
        <dbReference type="SAM" id="Coils"/>
    </source>
</evidence>
<dbReference type="Gene3D" id="4.10.520.10">
    <property type="entry name" value="IHF-like DNA-binding proteins"/>
    <property type="match status" value="1"/>
</dbReference>
<evidence type="ECO:0000313" key="10">
    <source>
        <dbReference type="Proteomes" id="UP000644192"/>
    </source>
</evidence>
<name>A0A6B1YA98_PSEAI</name>
<dbReference type="Pfam" id="PF00216">
    <property type="entry name" value="Bac_DNA_binding"/>
    <property type="match status" value="1"/>
</dbReference>
<keyword evidence="4" id="KW-0226">DNA condensation</keyword>
<dbReference type="FunFam" id="4.10.520.10:FF:000004">
    <property type="entry name" value="HU family DNA-binding protein"/>
    <property type="match status" value="1"/>
</dbReference>
<sequence>MPLSAAGKTARTQKQQTVKEATMRKPELAAAIAEKADLTKEQANRVLNALLDEITGALNRKDSVTLVGFGTFLQRHRGARTGKNPQTGQPVKIKASNTVAFKPGKALRDAVN</sequence>
<dbReference type="InterPro" id="IPR020816">
    <property type="entry name" value="Histone-like_DNA-bd_CS"/>
</dbReference>
<evidence type="ECO:0000256" key="4">
    <source>
        <dbReference type="ARBA" id="ARBA00023067"/>
    </source>
</evidence>
<dbReference type="InterPro" id="IPR010992">
    <property type="entry name" value="IHF-like_DNA-bd_dom_sf"/>
</dbReference>
<evidence type="ECO:0000256" key="6">
    <source>
        <dbReference type="RuleBase" id="RU003939"/>
    </source>
</evidence>
<evidence type="ECO:0000256" key="5">
    <source>
        <dbReference type="ARBA" id="ARBA00023125"/>
    </source>
</evidence>
<keyword evidence="5" id="KW-0238">DNA-binding</keyword>
<dbReference type="GO" id="GO:0030261">
    <property type="term" value="P:chromosome condensation"/>
    <property type="evidence" value="ECO:0007669"/>
    <property type="project" value="UniProtKB-KW"/>
</dbReference>
<feature type="region of interest" description="Disordered" evidence="8">
    <location>
        <begin position="1"/>
        <end position="22"/>
    </location>
</feature>
<feature type="compositionally biased region" description="Polar residues" evidence="8">
    <location>
        <begin position="10"/>
        <end position="19"/>
    </location>
</feature>
<dbReference type="PROSITE" id="PS00045">
    <property type="entry name" value="HISTONE_LIKE"/>
    <property type="match status" value="1"/>
</dbReference>
<dbReference type="GO" id="GO:0005829">
    <property type="term" value="C:cytosol"/>
    <property type="evidence" value="ECO:0007669"/>
    <property type="project" value="TreeGrafter"/>
</dbReference>
<dbReference type="GO" id="GO:0003677">
    <property type="term" value="F:DNA binding"/>
    <property type="evidence" value="ECO:0007669"/>
    <property type="project" value="UniProtKB-KW"/>
</dbReference>
<evidence type="ECO:0000313" key="9">
    <source>
        <dbReference type="EMBL" id="MZZ14839.1"/>
    </source>
</evidence>
<gene>
    <name evidence="9" type="ORF">GUL26_21555</name>
</gene>
<dbReference type="Proteomes" id="UP000644192">
    <property type="component" value="Unassembled WGS sequence"/>
</dbReference>
<evidence type="ECO:0000256" key="8">
    <source>
        <dbReference type="SAM" id="MobiDB-lite"/>
    </source>
</evidence>
<comment type="subunit">
    <text evidence="3">Heterodimer of an alpha and a beta chain.</text>
</comment>
<dbReference type="PANTHER" id="PTHR33175:SF3">
    <property type="entry name" value="DNA-BINDING PROTEIN HU-BETA"/>
    <property type="match status" value="1"/>
</dbReference>